<sequence>MWLRFQLQRKRPTSCSPIGGLPAEGFLPMKCMSMDLSGDAVEGSPCKVSRPCSPPVSSQGSVRDTALERSQGPLGTHVVRNRSIRNKLLCDFGLEVVKHHLLEERKPEPVTDSPSGSFTADSKSNEEANCAEKSNSREEFGSSWKEDARDEMTAVISDLPLPDSDSKDWMCPSKSAMLPRRCASTGNIAAIYPTENHGNAIFVDTEFSHLGKQPHPKCNSSFSSKLAASSRPCLVKSANTVVKGGIQLHRNGSAECSVNADTYRGELGQVNRETGESKHVMAGVSHYTGEKNVEISTPDEHVNEHEEQSATAHTATSCKVGLGEFNTTNATVLSRTPGRCHTEGGTDVTDDPINLLKAAHTLLGIAITQLQEAKEWKTMYEKERWLRIQAEKKSEIKVTEDVYTAHENHKQIH</sequence>
<name>A0AAJ7SXB1_PETMA</name>
<feature type="region of interest" description="Disordered" evidence="1">
    <location>
        <begin position="105"/>
        <end position="145"/>
    </location>
</feature>
<proteinExistence type="predicted"/>
<dbReference type="AlphaFoldDB" id="A0AAJ7SXB1"/>
<evidence type="ECO:0000313" key="3">
    <source>
        <dbReference type="RefSeq" id="XP_032806305.1"/>
    </source>
</evidence>
<dbReference type="RefSeq" id="XP_032806313.1">
    <property type="nucleotide sequence ID" value="XM_032950422.1"/>
</dbReference>
<evidence type="ECO:0000313" key="2">
    <source>
        <dbReference type="Proteomes" id="UP001318040"/>
    </source>
</evidence>
<accession>A0AAJ7SXB1</accession>
<evidence type="ECO:0000256" key="1">
    <source>
        <dbReference type="SAM" id="MobiDB-lite"/>
    </source>
</evidence>
<protein>
    <submittedName>
        <fullName evidence="3 4">Uncharacterized protein LOC116940502</fullName>
    </submittedName>
</protein>
<feature type="region of interest" description="Disordered" evidence="1">
    <location>
        <begin position="48"/>
        <end position="74"/>
    </location>
</feature>
<reference evidence="2" key="2">
    <citation type="submission" date="2025-05" db="UniProtKB">
        <authorList>
            <consortium name="RefSeq"/>
        </authorList>
    </citation>
    <scope>NUCLEOTIDE SEQUENCE [LARGE SCALE GENOMIC DNA]</scope>
    <source>
        <tissue evidence="3">Sperm</tissue>
    </source>
</reference>
<dbReference type="KEGG" id="pmrn:116940502"/>
<feature type="compositionally biased region" description="Polar residues" evidence="1">
    <location>
        <begin position="112"/>
        <end position="122"/>
    </location>
</feature>
<evidence type="ECO:0000313" key="4">
    <source>
        <dbReference type="RefSeq" id="XP_032806313.1"/>
    </source>
</evidence>
<organism evidence="2 4">
    <name type="scientific">Petromyzon marinus</name>
    <name type="common">Sea lamprey</name>
    <dbReference type="NCBI Taxonomy" id="7757"/>
    <lineage>
        <taxon>Eukaryota</taxon>
        <taxon>Metazoa</taxon>
        <taxon>Chordata</taxon>
        <taxon>Craniata</taxon>
        <taxon>Vertebrata</taxon>
        <taxon>Cyclostomata</taxon>
        <taxon>Hyperoartia</taxon>
        <taxon>Petromyzontiformes</taxon>
        <taxon>Petromyzontidae</taxon>
        <taxon>Petromyzon</taxon>
    </lineage>
</organism>
<dbReference type="RefSeq" id="XP_032806305.1">
    <property type="nucleotide sequence ID" value="XM_032950414.1"/>
</dbReference>
<feature type="compositionally biased region" description="Basic and acidic residues" evidence="1">
    <location>
        <begin position="134"/>
        <end position="145"/>
    </location>
</feature>
<gene>
    <name evidence="3 4" type="primary">LOC116940502</name>
</gene>
<keyword evidence="2" id="KW-1185">Reference proteome</keyword>
<dbReference type="Proteomes" id="UP001318040">
    <property type="component" value="Chromosome 1"/>
</dbReference>
<reference evidence="4" key="1">
    <citation type="submission" date="2025-04" db="UniProtKB">
        <authorList>
            <consortium name="RefSeq"/>
        </authorList>
    </citation>
    <scope>IDENTIFICATION</scope>
    <source>
        <tissue evidence="4">Sperm</tissue>
    </source>
</reference>